<name>A0A511X0I7_9BACI</name>
<evidence type="ECO:0000313" key="11">
    <source>
        <dbReference type="EMBL" id="GEN56463.1"/>
    </source>
</evidence>
<dbReference type="SUPFAM" id="SSF55874">
    <property type="entry name" value="ATPase domain of HSP90 chaperone/DNA topoisomerase II/histidine kinase"/>
    <property type="match status" value="1"/>
</dbReference>
<dbReference type="InterPro" id="IPR050640">
    <property type="entry name" value="Bact_2-comp_sensor_kinase"/>
</dbReference>
<dbReference type="OrthoDB" id="9776552at2"/>
<evidence type="ECO:0000256" key="1">
    <source>
        <dbReference type="ARBA" id="ARBA00004651"/>
    </source>
</evidence>
<comment type="caution">
    <text evidence="11">The sequence shown here is derived from an EMBL/GenBank/DDBJ whole genome shotgun (WGS) entry which is preliminary data.</text>
</comment>
<dbReference type="CDD" id="cd18774">
    <property type="entry name" value="PDC2_HK_sensor"/>
    <property type="match status" value="1"/>
</dbReference>
<dbReference type="RefSeq" id="WP_089799021.1">
    <property type="nucleotide sequence ID" value="NZ_BJYE01000008.1"/>
</dbReference>
<keyword evidence="5 9" id="KW-0812">Transmembrane</keyword>
<feature type="transmembrane region" description="Helical" evidence="9">
    <location>
        <begin position="295"/>
        <end position="317"/>
    </location>
</feature>
<evidence type="ECO:0000256" key="9">
    <source>
        <dbReference type="SAM" id="Phobius"/>
    </source>
</evidence>
<accession>A0A511X0I7</accession>
<evidence type="ECO:0000259" key="10">
    <source>
        <dbReference type="PROSITE" id="PS50885"/>
    </source>
</evidence>
<keyword evidence="4" id="KW-0808">Transferase</keyword>
<dbReference type="InterPro" id="IPR036890">
    <property type="entry name" value="HATPase_C_sf"/>
</dbReference>
<sequence length="594" mass="68766">MKKSILKRMILSFLFVLIIPTTAISVTTYFLSMHLIEEKISEAFVENLSFISNNIENELTQWEDLTKYLAANPVVREVLNKDYQSPGDFYVAVRNVDLELDNYSINTNIFAYISSLVVFNESGNNFLYGDDVSTLNMKNIKKQPWFEEIKHSDNQLMWLGMHESFADYRIRDKNLLGLVRTIKGRTMQENLGVIYLAFRPQFFSNLFSSIELQNHAQLLIIDHANRVVFDSDSSAVGGEYAGIDKIRQNQNTPYFVEKDEDGKRFLIAQKEIKGFDWMVVEMIPYRSLMKSNQVILWYTLGIFVVSFVIAAIIWYFVSSSIVRPIKKLTHTMKLVEEGNLQVRADIEQDDEIGSMNQHFNYMIEKIQTLFRTNMEEQEKKKIAEYKALQAQINPHFLYNTLNTIRWMAIIQKVEPIQEAIEVLGRLLKSKYKSPEQFTTIEEEIAYLKDYIYIEKLRYNNKFDVDYDIQVDLLSSPCIKFLLQPIVENAIFHGIQPKEGPGKIKLSIKKKEDFIIIDVFDDGVGMDAQQIEAIEKKISNSDGIGIGNVDERLKLTYGEQYGLSIRSEVGKFTQIKMIYPFMGNPNILADVEMGD</sequence>
<evidence type="ECO:0000256" key="2">
    <source>
        <dbReference type="ARBA" id="ARBA00022475"/>
    </source>
</evidence>
<feature type="domain" description="HAMP" evidence="10">
    <location>
        <begin position="319"/>
        <end position="371"/>
    </location>
</feature>
<dbReference type="STRING" id="442899.SAMN05720591_10165"/>
<dbReference type="Gene3D" id="6.10.340.10">
    <property type="match status" value="1"/>
</dbReference>
<evidence type="ECO:0000256" key="7">
    <source>
        <dbReference type="ARBA" id="ARBA00022989"/>
    </source>
</evidence>
<dbReference type="PANTHER" id="PTHR34220">
    <property type="entry name" value="SENSOR HISTIDINE KINASE YPDA"/>
    <property type="match status" value="1"/>
</dbReference>
<dbReference type="EMBL" id="BJYE01000008">
    <property type="protein sequence ID" value="GEN56463.1"/>
    <property type="molecule type" value="Genomic_DNA"/>
</dbReference>
<comment type="subcellular location">
    <subcellularLocation>
        <location evidence="1">Cell membrane</location>
        <topology evidence="1">Multi-pass membrane protein</topology>
    </subcellularLocation>
</comment>
<protein>
    <submittedName>
        <fullName evidence="11">Sensor histidine kinase YesM</fullName>
    </submittedName>
</protein>
<keyword evidence="8 9" id="KW-0472">Membrane</keyword>
<dbReference type="GO" id="GO:0000155">
    <property type="term" value="F:phosphorelay sensor kinase activity"/>
    <property type="evidence" value="ECO:0007669"/>
    <property type="project" value="InterPro"/>
</dbReference>
<keyword evidence="2" id="KW-1003">Cell membrane</keyword>
<dbReference type="AlphaFoldDB" id="A0A511X0I7"/>
<dbReference type="Proteomes" id="UP000321400">
    <property type="component" value="Unassembled WGS sequence"/>
</dbReference>
<dbReference type="SUPFAM" id="SSF158472">
    <property type="entry name" value="HAMP domain-like"/>
    <property type="match status" value="1"/>
</dbReference>
<dbReference type="InterPro" id="IPR003594">
    <property type="entry name" value="HATPase_dom"/>
</dbReference>
<dbReference type="Pfam" id="PF06580">
    <property type="entry name" value="His_kinase"/>
    <property type="match status" value="1"/>
</dbReference>
<dbReference type="SMART" id="SM00304">
    <property type="entry name" value="HAMP"/>
    <property type="match status" value="1"/>
</dbReference>
<keyword evidence="6 11" id="KW-0418">Kinase</keyword>
<dbReference type="CDD" id="cd06225">
    <property type="entry name" value="HAMP"/>
    <property type="match status" value="1"/>
</dbReference>
<dbReference type="Pfam" id="PF02518">
    <property type="entry name" value="HATPase_c"/>
    <property type="match status" value="1"/>
</dbReference>
<dbReference type="Pfam" id="PF00672">
    <property type="entry name" value="HAMP"/>
    <property type="match status" value="1"/>
</dbReference>
<dbReference type="InterPro" id="IPR003660">
    <property type="entry name" value="HAMP_dom"/>
</dbReference>
<dbReference type="GO" id="GO:0005886">
    <property type="term" value="C:plasma membrane"/>
    <property type="evidence" value="ECO:0007669"/>
    <property type="project" value="UniProtKB-SubCell"/>
</dbReference>
<dbReference type="PANTHER" id="PTHR34220:SF7">
    <property type="entry name" value="SENSOR HISTIDINE KINASE YPDA"/>
    <property type="match status" value="1"/>
</dbReference>
<gene>
    <name evidence="11" type="primary">yesM_1</name>
    <name evidence="11" type="ORF">HAL01_09270</name>
</gene>
<evidence type="ECO:0000313" key="12">
    <source>
        <dbReference type="Proteomes" id="UP000321400"/>
    </source>
</evidence>
<evidence type="ECO:0000256" key="4">
    <source>
        <dbReference type="ARBA" id="ARBA00022679"/>
    </source>
</evidence>
<organism evidence="11 12">
    <name type="scientific">Halolactibacillus alkaliphilus</name>
    <dbReference type="NCBI Taxonomy" id="442899"/>
    <lineage>
        <taxon>Bacteria</taxon>
        <taxon>Bacillati</taxon>
        <taxon>Bacillota</taxon>
        <taxon>Bacilli</taxon>
        <taxon>Bacillales</taxon>
        <taxon>Bacillaceae</taxon>
        <taxon>Halolactibacillus</taxon>
    </lineage>
</organism>
<dbReference type="Pfam" id="PF02743">
    <property type="entry name" value="dCache_1"/>
    <property type="match status" value="1"/>
</dbReference>
<evidence type="ECO:0000256" key="3">
    <source>
        <dbReference type="ARBA" id="ARBA00022553"/>
    </source>
</evidence>
<keyword evidence="3" id="KW-0597">Phosphoprotein</keyword>
<dbReference type="PROSITE" id="PS50885">
    <property type="entry name" value="HAMP"/>
    <property type="match status" value="1"/>
</dbReference>
<reference evidence="11 12" key="1">
    <citation type="submission" date="2019-07" db="EMBL/GenBank/DDBJ databases">
        <title>Whole genome shotgun sequence of Halolactibacillus alkaliphilus NBRC 103919.</title>
        <authorList>
            <person name="Hosoyama A."/>
            <person name="Uohara A."/>
            <person name="Ohji S."/>
            <person name="Ichikawa N."/>
        </authorList>
    </citation>
    <scope>NUCLEOTIDE SEQUENCE [LARGE SCALE GENOMIC DNA]</scope>
    <source>
        <strain evidence="11 12">NBRC 103919</strain>
    </source>
</reference>
<evidence type="ECO:0000256" key="5">
    <source>
        <dbReference type="ARBA" id="ARBA00022692"/>
    </source>
</evidence>
<evidence type="ECO:0000256" key="6">
    <source>
        <dbReference type="ARBA" id="ARBA00022777"/>
    </source>
</evidence>
<keyword evidence="12" id="KW-1185">Reference proteome</keyword>
<evidence type="ECO:0000256" key="8">
    <source>
        <dbReference type="ARBA" id="ARBA00023136"/>
    </source>
</evidence>
<proteinExistence type="predicted"/>
<dbReference type="Gene3D" id="3.30.565.10">
    <property type="entry name" value="Histidine kinase-like ATPase, C-terminal domain"/>
    <property type="match status" value="1"/>
</dbReference>
<keyword evidence="7 9" id="KW-1133">Transmembrane helix</keyword>
<dbReference type="Gene3D" id="3.30.450.20">
    <property type="entry name" value="PAS domain"/>
    <property type="match status" value="1"/>
</dbReference>
<dbReference type="InterPro" id="IPR010559">
    <property type="entry name" value="Sig_transdc_His_kin_internal"/>
</dbReference>
<dbReference type="InterPro" id="IPR033479">
    <property type="entry name" value="dCache_1"/>
</dbReference>